<dbReference type="SUPFAM" id="SSF64182">
    <property type="entry name" value="DHH phosphoesterases"/>
    <property type="match status" value="1"/>
</dbReference>
<reference evidence="10 11" key="1">
    <citation type="submission" date="2019-03" db="EMBL/GenBank/DDBJ databases">
        <title>Genomic Encyclopedia of Type Strains, Phase IV (KMG-IV): sequencing the most valuable type-strain genomes for metagenomic binning, comparative biology and taxonomic classification.</title>
        <authorList>
            <person name="Goeker M."/>
        </authorList>
    </citation>
    <scope>NUCLEOTIDE SEQUENCE [LARGE SCALE GENOMIC DNA]</scope>
    <source>
        <strain evidence="10 11">DSM 103428</strain>
    </source>
</reference>
<dbReference type="AlphaFoldDB" id="A0A4V2PVC2"/>
<dbReference type="Gene3D" id="3.90.1640.30">
    <property type="match status" value="1"/>
</dbReference>
<dbReference type="Proteomes" id="UP000295210">
    <property type="component" value="Unassembled WGS sequence"/>
</dbReference>
<gene>
    <name evidence="10" type="ORF">C7378_1365</name>
</gene>
<dbReference type="InterPro" id="IPR001667">
    <property type="entry name" value="DDH_dom"/>
</dbReference>
<keyword evidence="11" id="KW-1185">Reference proteome</keyword>
<evidence type="ECO:0000313" key="10">
    <source>
        <dbReference type="EMBL" id="TCK73751.1"/>
    </source>
</evidence>
<keyword evidence="3" id="KW-0540">Nuclease</keyword>
<dbReference type="InterPro" id="IPR038763">
    <property type="entry name" value="DHH_sf"/>
</dbReference>
<evidence type="ECO:0000256" key="3">
    <source>
        <dbReference type="ARBA" id="ARBA00022722"/>
    </source>
</evidence>
<evidence type="ECO:0000313" key="11">
    <source>
        <dbReference type="Proteomes" id="UP000295210"/>
    </source>
</evidence>
<dbReference type="GO" id="GO:0006310">
    <property type="term" value="P:DNA recombination"/>
    <property type="evidence" value="ECO:0007669"/>
    <property type="project" value="InterPro"/>
</dbReference>
<dbReference type="InterPro" id="IPR004610">
    <property type="entry name" value="RecJ"/>
</dbReference>
<organism evidence="10 11">
    <name type="scientific">Acidipila rosea</name>
    <dbReference type="NCBI Taxonomy" id="768535"/>
    <lineage>
        <taxon>Bacteria</taxon>
        <taxon>Pseudomonadati</taxon>
        <taxon>Acidobacteriota</taxon>
        <taxon>Terriglobia</taxon>
        <taxon>Terriglobales</taxon>
        <taxon>Acidobacteriaceae</taxon>
        <taxon>Acidipila</taxon>
    </lineage>
</organism>
<dbReference type="Pfam" id="PF01368">
    <property type="entry name" value="DHH"/>
    <property type="match status" value="1"/>
</dbReference>
<evidence type="ECO:0000259" key="9">
    <source>
        <dbReference type="Pfam" id="PF17768"/>
    </source>
</evidence>
<feature type="domain" description="DDH" evidence="7">
    <location>
        <begin position="88"/>
        <end position="245"/>
    </location>
</feature>
<feature type="coiled-coil region" evidence="6">
    <location>
        <begin position="328"/>
        <end position="360"/>
    </location>
</feature>
<evidence type="ECO:0000256" key="5">
    <source>
        <dbReference type="ARBA" id="ARBA00022839"/>
    </source>
</evidence>
<dbReference type="PANTHER" id="PTHR30255:SF2">
    <property type="entry name" value="SINGLE-STRANDED-DNA-SPECIFIC EXONUCLEASE RECJ"/>
    <property type="match status" value="1"/>
</dbReference>
<dbReference type="GO" id="GO:0003676">
    <property type="term" value="F:nucleic acid binding"/>
    <property type="evidence" value="ECO:0007669"/>
    <property type="project" value="InterPro"/>
</dbReference>
<dbReference type="NCBIfam" id="TIGR00644">
    <property type="entry name" value="recJ"/>
    <property type="match status" value="1"/>
</dbReference>
<evidence type="ECO:0000256" key="6">
    <source>
        <dbReference type="SAM" id="Coils"/>
    </source>
</evidence>
<dbReference type="InterPro" id="IPR051673">
    <property type="entry name" value="SSDNA_exonuclease_RecJ"/>
</dbReference>
<evidence type="ECO:0000259" key="7">
    <source>
        <dbReference type="Pfam" id="PF01368"/>
    </source>
</evidence>
<dbReference type="InterPro" id="IPR041122">
    <property type="entry name" value="RecJ_OB"/>
</dbReference>
<dbReference type="RefSeq" id="WP_131993755.1">
    <property type="nucleotide sequence ID" value="NZ_SMGK01000002.1"/>
</dbReference>
<dbReference type="InterPro" id="IPR003156">
    <property type="entry name" value="DHHA1_dom"/>
</dbReference>
<feature type="domain" description="RecJ OB" evidence="9">
    <location>
        <begin position="475"/>
        <end position="582"/>
    </location>
</feature>
<comment type="similarity">
    <text evidence="1">Belongs to the RecJ family.</text>
</comment>
<keyword evidence="4" id="KW-0378">Hydrolase</keyword>
<accession>A0A4V2PVC2</accession>
<evidence type="ECO:0000259" key="8">
    <source>
        <dbReference type="Pfam" id="PF02272"/>
    </source>
</evidence>
<dbReference type="Pfam" id="PF17768">
    <property type="entry name" value="RecJ_OB"/>
    <property type="match status" value="1"/>
</dbReference>
<keyword evidence="5 10" id="KW-0269">Exonuclease</keyword>
<dbReference type="Gene3D" id="3.10.310.30">
    <property type="match status" value="1"/>
</dbReference>
<dbReference type="GO" id="GO:0006281">
    <property type="term" value="P:DNA repair"/>
    <property type="evidence" value="ECO:0007669"/>
    <property type="project" value="InterPro"/>
</dbReference>
<dbReference type="EMBL" id="SMGK01000002">
    <property type="protein sequence ID" value="TCK73751.1"/>
    <property type="molecule type" value="Genomic_DNA"/>
</dbReference>
<dbReference type="GO" id="GO:0008409">
    <property type="term" value="F:5'-3' exonuclease activity"/>
    <property type="evidence" value="ECO:0007669"/>
    <property type="project" value="InterPro"/>
</dbReference>
<keyword evidence="6" id="KW-0175">Coiled coil</keyword>
<dbReference type="Pfam" id="PF02272">
    <property type="entry name" value="DHHA1"/>
    <property type="match status" value="1"/>
</dbReference>
<evidence type="ECO:0000256" key="2">
    <source>
        <dbReference type="ARBA" id="ARBA00019841"/>
    </source>
</evidence>
<comment type="caution">
    <text evidence="10">The sequence shown here is derived from an EMBL/GenBank/DDBJ whole genome shotgun (WGS) entry which is preliminary data.</text>
</comment>
<sequence length="587" mass="64081">MSTASTSALSQRWIFSDNLPGEAAELSRSAELPLVVAELLTARGVRTLVEVERFLAPSIDHLLDPGSMLGMTAAVKRVEQAILRRETVLIYGDYDVDGTTAVVLLKTAIEMLGGVVRFHVPHRLREGYGMQREVLELAASEGVQLVISVDTGIRAFAAAEAAATLGIDLIVTDHHLPDPALGLPPALAVLNPNQPSCGYECKHLCGAGVAFKLAQALLESPQSGLDKQRVRSKLLPSFLKMLAIATVADAVPLVGENRVIAALGLEELRRPVNPGLRALMQVAQIDPARKLTAMDIGFRLGPRINAAGRMDIASDVVELFTTRNPQRAQELAAKLEQLNIDRRQTEAQALDEILQRIEEDGFRDARCIVIDGDGWHRGVIGILASRIVDRVGKPALVLTNEDGEAYGSGRSIAGFHLLEAIESCRTLFTRFGGHAHAVGFSLPSERVPELRERLTAYAAEHISENMLGAPLLCHAMLELERITPALFSWIRRLEPLGMGNEDPVFVARNVRIASAPRYMKEQHLRLRLAQGTRGASFPALGWRWAERAQKMGLAEGQIIHVAYRLRENEHPEFGGLELEIADIDPAA</sequence>
<evidence type="ECO:0000256" key="1">
    <source>
        <dbReference type="ARBA" id="ARBA00005915"/>
    </source>
</evidence>
<name>A0A4V2PVC2_9BACT</name>
<proteinExistence type="inferred from homology"/>
<dbReference type="OrthoDB" id="9809852at2"/>
<evidence type="ECO:0000256" key="4">
    <source>
        <dbReference type="ARBA" id="ARBA00022801"/>
    </source>
</evidence>
<feature type="domain" description="DHHA1" evidence="8">
    <location>
        <begin position="367"/>
        <end position="459"/>
    </location>
</feature>
<dbReference type="PANTHER" id="PTHR30255">
    <property type="entry name" value="SINGLE-STRANDED-DNA-SPECIFIC EXONUCLEASE RECJ"/>
    <property type="match status" value="1"/>
</dbReference>
<protein>
    <recommendedName>
        <fullName evidence="2">Single-stranded-DNA-specific exonuclease RecJ</fullName>
    </recommendedName>
</protein>